<sequence length="263" mass="30594">MKRFILILFLLLAAREIRAFGLAGHAAIACIAEHHLTPRARANIMRYTDHRSIVYYASWMDEWRRSKGYEFTTHWHAGTVDAEFRSTPAVREASGAKGDCVVAVEQSIALLSEYDKLDDSTVLVHIKYLVHLLGDMHCPTHVYYYPDNMTLGKFPVKLHGVETNYHKIWDGQLLDSRHKFWGFQDYRHALDNYTDEEIARMTEGTPVEWFEESARRCREIYDWVQPGDELGQEFYNAHAPFAEYQLVLSGYRLAKVLNALFDR</sequence>
<dbReference type="InterPro" id="IPR003154">
    <property type="entry name" value="S1/P1nuclease"/>
</dbReference>
<dbReference type="Proteomes" id="UP000318946">
    <property type="component" value="Chromosome"/>
</dbReference>
<dbReference type="KEGG" id="acou:A5CBH24_00020"/>
<dbReference type="PROSITE" id="PS51257">
    <property type="entry name" value="PROKAR_LIPOPROTEIN"/>
    <property type="match status" value="1"/>
</dbReference>
<gene>
    <name evidence="7" type="ORF">A5CBH24_00020</name>
</gene>
<dbReference type="SUPFAM" id="SSF48537">
    <property type="entry name" value="Phospholipase C/P1 nuclease"/>
    <property type="match status" value="1"/>
</dbReference>
<keyword evidence="6" id="KW-0325">Glycoprotein</keyword>
<accession>A0A4Y1WR04</accession>
<evidence type="ECO:0000256" key="5">
    <source>
        <dbReference type="ARBA" id="ARBA00023157"/>
    </source>
</evidence>
<dbReference type="OrthoDB" id="267579at2"/>
<dbReference type="EMBL" id="AP019735">
    <property type="protein sequence ID" value="BBL02689.1"/>
    <property type="molecule type" value="Genomic_DNA"/>
</dbReference>
<keyword evidence="3" id="KW-0255">Endonuclease</keyword>
<keyword evidence="1" id="KW-0540">Nuclease</keyword>
<evidence type="ECO:0000256" key="6">
    <source>
        <dbReference type="ARBA" id="ARBA00023180"/>
    </source>
</evidence>
<name>A0A4Y1WR04_9BACT</name>
<dbReference type="GO" id="GO:0016788">
    <property type="term" value="F:hydrolase activity, acting on ester bonds"/>
    <property type="evidence" value="ECO:0007669"/>
    <property type="project" value="InterPro"/>
</dbReference>
<keyword evidence="4" id="KW-0378">Hydrolase</keyword>
<protein>
    <submittedName>
        <fullName evidence="7">Nuclease</fullName>
    </submittedName>
</protein>
<evidence type="ECO:0000313" key="7">
    <source>
        <dbReference type="EMBL" id="BBL02689.1"/>
    </source>
</evidence>
<dbReference type="GO" id="GO:0006308">
    <property type="term" value="P:DNA catabolic process"/>
    <property type="evidence" value="ECO:0007669"/>
    <property type="project" value="InterPro"/>
</dbReference>
<dbReference type="InterPro" id="IPR008947">
    <property type="entry name" value="PLipase_C/P1_nuclease_dom_sf"/>
</dbReference>
<evidence type="ECO:0000256" key="2">
    <source>
        <dbReference type="ARBA" id="ARBA00022723"/>
    </source>
</evidence>
<evidence type="ECO:0000256" key="3">
    <source>
        <dbReference type="ARBA" id="ARBA00022759"/>
    </source>
</evidence>
<dbReference type="GO" id="GO:0046872">
    <property type="term" value="F:metal ion binding"/>
    <property type="evidence" value="ECO:0007669"/>
    <property type="project" value="UniProtKB-KW"/>
</dbReference>
<keyword evidence="2" id="KW-0479">Metal-binding</keyword>
<evidence type="ECO:0000313" key="8">
    <source>
        <dbReference type="Proteomes" id="UP000318946"/>
    </source>
</evidence>
<keyword evidence="5" id="KW-1015">Disulfide bond</keyword>
<organism evidence="7 8">
    <name type="scientific">Alistipes communis</name>
    <dbReference type="NCBI Taxonomy" id="2585118"/>
    <lineage>
        <taxon>Bacteria</taxon>
        <taxon>Pseudomonadati</taxon>
        <taxon>Bacteroidota</taxon>
        <taxon>Bacteroidia</taxon>
        <taxon>Bacteroidales</taxon>
        <taxon>Rikenellaceae</taxon>
        <taxon>Alistipes</taxon>
    </lineage>
</organism>
<dbReference type="Gene3D" id="1.10.575.10">
    <property type="entry name" value="P1 Nuclease"/>
    <property type="match status" value="1"/>
</dbReference>
<dbReference type="GeneID" id="78340725"/>
<evidence type="ECO:0000256" key="4">
    <source>
        <dbReference type="ARBA" id="ARBA00022801"/>
    </source>
</evidence>
<proteinExistence type="predicted"/>
<dbReference type="RefSeq" id="WP_141411765.1">
    <property type="nucleotide sequence ID" value="NZ_AP019735.1"/>
</dbReference>
<keyword evidence="8" id="KW-1185">Reference proteome</keyword>
<reference evidence="8" key="1">
    <citation type="submission" date="2019-06" db="EMBL/GenBank/DDBJ databases">
        <title>Alistipes onderdonkii subsp. vulgaris subsp. nov., Alistipes dispar sp. nov. and Alistipes communis sp. nov., isolated from human faeces, and creation of Alistipes onderdonkii subsp. onderdonkii subsp. nov.</title>
        <authorList>
            <person name="Sakamoto M."/>
            <person name="Ikeyama N."/>
            <person name="Ogata Y."/>
            <person name="Suda W."/>
            <person name="Iino T."/>
            <person name="Hattori M."/>
            <person name="Ohkuma M."/>
        </authorList>
    </citation>
    <scope>NUCLEOTIDE SEQUENCE [LARGE SCALE GENOMIC DNA]</scope>
    <source>
        <strain evidence="8">5CBH24</strain>
    </source>
</reference>
<dbReference type="PANTHER" id="PTHR33146">
    <property type="entry name" value="ENDONUCLEASE 4"/>
    <property type="match status" value="1"/>
</dbReference>
<dbReference type="GO" id="GO:0003676">
    <property type="term" value="F:nucleic acid binding"/>
    <property type="evidence" value="ECO:0007669"/>
    <property type="project" value="InterPro"/>
</dbReference>
<dbReference type="Pfam" id="PF02265">
    <property type="entry name" value="S1-P1_nuclease"/>
    <property type="match status" value="1"/>
</dbReference>
<dbReference type="AlphaFoldDB" id="A0A4Y1WR04"/>
<evidence type="ECO:0000256" key="1">
    <source>
        <dbReference type="ARBA" id="ARBA00022722"/>
    </source>
</evidence>
<dbReference type="PANTHER" id="PTHR33146:SF26">
    <property type="entry name" value="ENDONUCLEASE 4"/>
    <property type="match status" value="1"/>
</dbReference>
<dbReference type="GO" id="GO:0004519">
    <property type="term" value="F:endonuclease activity"/>
    <property type="evidence" value="ECO:0007669"/>
    <property type="project" value="UniProtKB-KW"/>
</dbReference>
<dbReference type="CDD" id="cd11010">
    <property type="entry name" value="S1-P1_nuclease"/>
    <property type="match status" value="1"/>
</dbReference>